<protein>
    <submittedName>
        <fullName evidence="3">DNA polymerase III subunit epsilon</fullName>
    </submittedName>
</protein>
<accession>A0A0B5CZS6</accession>
<dbReference type="SUPFAM" id="SSF53098">
    <property type="entry name" value="Ribonuclease H-like"/>
    <property type="match status" value="1"/>
</dbReference>
<evidence type="ECO:0000256" key="1">
    <source>
        <dbReference type="SAM" id="MobiDB-lite"/>
    </source>
</evidence>
<dbReference type="Proteomes" id="UP000031524">
    <property type="component" value="Chromosome"/>
</dbReference>
<dbReference type="RefSeq" id="WP_040084670.1">
    <property type="nucleotide sequence ID" value="NZ_BCSU01000008.1"/>
</dbReference>
<evidence type="ECO:0000259" key="2">
    <source>
        <dbReference type="SMART" id="SM00479"/>
    </source>
</evidence>
<dbReference type="Pfam" id="PF00929">
    <property type="entry name" value="RNase_T"/>
    <property type="match status" value="1"/>
</dbReference>
<feature type="compositionally biased region" description="Basic residues" evidence="1">
    <location>
        <begin position="131"/>
        <end position="147"/>
    </location>
</feature>
<dbReference type="KEGG" id="chm:B842_00895"/>
<name>A0A0B5CZS6_9CORY</name>
<dbReference type="InterPro" id="IPR036397">
    <property type="entry name" value="RNaseH_sf"/>
</dbReference>
<dbReference type="GO" id="GO:0004527">
    <property type="term" value="F:exonuclease activity"/>
    <property type="evidence" value="ECO:0007669"/>
    <property type="project" value="UniProtKB-ARBA"/>
</dbReference>
<proteinExistence type="predicted"/>
<dbReference type="SMART" id="SM00479">
    <property type="entry name" value="EXOIII"/>
    <property type="match status" value="1"/>
</dbReference>
<evidence type="ECO:0000313" key="3">
    <source>
        <dbReference type="EMBL" id="AJE32035.1"/>
    </source>
</evidence>
<dbReference type="EMBL" id="CP005286">
    <property type="protein sequence ID" value="AJE32035.1"/>
    <property type="molecule type" value="Genomic_DNA"/>
</dbReference>
<dbReference type="GO" id="GO:0003676">
    <property type="term" value="F:nucleic acid binding"/>
    <property type="evidence" value="ECO:0007669"/>
    <property type="project" value="InterPro"/>
</dbReference>
<dbReference type="InterPro" id="IPR013520">
    <property type="entry name" value="Ribonucl_H"/>
</dbReference>
<organism evidence="3 4">
    <name type="scientific">Corynebacterium humireducens NBRC 106098 = DSM 45392</name>
    <dbReference type="NCBI Taxonomy" id="1223515"/>
    <lineage>
        <taxon>Bacteria</taxon>
        <taxon>Bacillati</taxon>
        <taxon>Actinomycetota</taxon>
        <taxon>Actinomycetes</taxon>
        <taxon>Mycobacteriales</taxon>
        <taxon>Corynebacteriaceae</taxon>
        <taxon>Corynebacterium</taxon>
    </lineage>
</organism>
<reference evidence="3 4" key="1">
    <citation type="submission" date="2013-04" db="EMBL/GenBank/DDBJ databases">
        <title>Complete genome sequence of Corynebacterium humireducens DSM 45392(T), isolated from a wastewater-fed microbial fuel cell.</title>
        <authorList>
            <person name="Ruckert C."/>
            <person name="Albersmeier A."/>
            <person name="Kalinowski J."/>
        </authorList>
    </citation>
    <scope>NUCLEOTIDE SEQUENCE [LARGE SCALE GENOMIC DNA]</scope>
    <source>
        <strain evidence="4">MFC-5</strain>
    </source>
</reference>
<gene>
    <name evidence="3" type="ORF">B842_00895</name>
</gene>
<dbReference type="AlphaFoldDB" id="A0A0B5CZS6"/>
<dbReference type="HOGENOM" id="CLU_029910_0_0_11"/>
<dbReference type="Gene3D" id="3.30.420.10">
    <property type="entry name" value="Ribonuclease H-like superfamily/Ribonuclease H"/>
    <property type="match status" value="1"/>
</dbReference>
<evidence type="ECO:0000313" key="4">
    <source>
        <dbReference type="Proteomes" id="UP000031524"/>
    </source>
</evidence>
<sequence>MTTTPDHGDSAAETPPAVEPAFPFVALTVQATGIHPSTARLVAVDVLTFDEDGEIGEEFHTVLNPGSDPGPHHYHGLTHEEVAAGQRFSSVLKTLDRLLDDRTLIVHNAPRVWGFIVAEARRAMNAAARSNRSRGRGRGRGRRRQRVGHVPKPLAIVDTLATARRRRIPLEDTRLGGLALALGMDAPSPVATVERARRPEHETTRETNDLLIDVFFELRAHSDDAVLAESAPGDLRADRFGLQRSHVRVDAMEAPRPHPNPGVHVPGRHLVRGMEVVVAPEVELDPDILIAECVKAELVYSEKLTRTTSVVVCNDTADLRGKAMHAVRKGIPLLTDTEFLDAVEQVQSRPRR</sequence>
<dbReference type="OrthoDB" id="190275at2"/>
<feature type="region of interest" description="Disordered" evidence="1">
    <location>
        <begin position="127"/>
        <end position="147"/>
    </location>
</feature>
<dbReference type="STRING" id="1223515.B842_00895"/>
<keyword evidence="4" id="KW-1185">Reference proteome</keyword>
<dbReference type="InterPro" id="IPR012337">
    <property type="entry name" value="RNaseH-like_sf"/>
</dbReference>
<feature type="domain" description="Exonuclease" evidence="2">
    <location>
        <begin position="23"/>
        <end position="171"/>
    </location>
</feature>